<dbReference type="Proteomes" id="UP000760480">
    <property type="component" value="Unassembled WGS sequence"/>
</dbReference>
<organism evidence="10 11">
    <name type="scientific">Candidatus Competibacter phosphatis</name>
    <dbReference type="NCBI Taxonomy" id="221280"/>
    <lineage>
        <taxon>Bacteria</taxon>
        <taxon>Pseudomonadati</taxon>
        <taxon>Pseudomonadota</taxon>
        <taxon>Gammaproteobacteria</taxon>
        <taxon>Candidatus Competibacteraceae</taxon>
        <taxon>Candidatus Competibacter</taxon>
    </lineage>
</organism>
<evidence type="ECO:0000256" key="5">
    <source>
        <dbReference type="ARBA" id="ARBA00023002"/>
    </source>
</evidence>
<feature type="transmembrane region" description="Helical" evidence="8">
    <location>
        <begin position="161"/>
        <end position="183"/>
    </location>
</feature>
<reference evidence="10 11" key="1">
    <citation type="submission" date="2019-03" db="EMBL/GenBank/DDBJ databases">
        <title>Metabolic reconstructions from genomes of highly enriched 'Candidatus Accumulibacter' and 'Candidatus Competibacter' bioreactor populations.</title>
        <authorList>
            <person name="Annavajhala M.K."/>
            <person name="Welles L."/>
            <person name="Abbas B."/>
            <person name="Sorokin D."/>
            <person name="Park H."/>
            <person name="Van Loosdrecht M."/>
            <person name="Chandran K."/>
        </authorList>
    </citation>
    <scope>NUCLEOTIDE SEQUENCE [LARGE SCALE GENOMIC DNA]</scope>
    <source>
        <strain evidence="10 11">SBR_G</strain>
    </source>
</reference>
<feature type="transmembrane region" description="Helical" evidence="8">
    <location>
        <begin position="68"/>
        <end position="91"/>
    </location>
</feature>
<evidence type="ECO:0000256" key="1">
    <source>
        <dbReference type="ARBA" id="ARBA00004651"/>
    </source>
</evidence>
<evidence type="ECO:0000256" key="3">
    <source>
        <dbReference type="ARBA" id="ARBA00022692"/>
    </source>
</evidence>
<keyword evidence="6 8" id="KW-0472">Membrane</keyword>
<keyword evidence="3 7" id="KW-0812">Transmembrane</keyword>
<evidence type="ECO:0000256" key="4">
    <source>
        <dbReference type="ARBA" id="ARBA00022989"/>
    </source>
</evidence>
<evidence type="ECO:0000313" key="11">
    <source>
        <dbReference type="Proteomes" id="UP000760480"/>
    </source>
</evidence>
<feature type="transmembrane region" description="Helical" evidence="8">
    <location>
        <begin position="103"/>
        <end position="123"/>
    </location>
</feature>
<dbReference type="NCBIfam" id="NF005045">
    <property type="entry name" value="PRK06458.1-5"/>
    <property type="match status" value="1"/>
</dbReference>
<keyword evidence="2" id="KW-1003">Cell membrane</keyword>
<feature type="transmembrane region" description="Helical" evidence="8">
    <location>
        <begin position="35"/>
        <end position="56"/>
    </location>
</feature>
<protein>
    <submittedName>
        <fullName evidence="10">Hydrogenase 4 subunit F</fullName>
    </submittedName>
</protein>
<dbReference type="PANTHER" id="PTHR42682">
    <property type="entry name" value="HYDROGENASE-4 COMPONENT F"/>
    <property type="match status" value="1"/>
</dbReference>
<dbReference type="NCBIfam" id="NF005043">
    <property type="entry name" value="PRK06458.1-3"/>
    <property type="match status" value="1"/>
</dbReference>
<comment type="subcellular location">
    <subcellularLocation>
        <location evidence="1">Cell membrane</location>
        <topology evidence="1">Multi-pass membrane protein</topology>
    </subcellularLocation>
    <subcellularLocation>
        <location evidence="7">Membrane</location>
        <topology evidence="7">Multi-pass membrane protein</topology>
    </subcellularLocation>
</comment>
<dbReference type="Pfam" id="PF00361">
    <property type="entry name" value="Proton_antipo_M"/>
    <property type="match status" value="1"/>
</dbReference>
<feature type="domain" description="NADH:quinone oxidoreductase/Mrp antiporter transmembrane" evidence="9">
    <location>
        <begin position="125"/>
        <end position="419"/>
    </location>
</feature>
<name>A0ABX1TNE4_9GAMM</name>
<feature type="transmembrane region" description="Helical" evidence="8">
    <location>
        <begin position="6"/>
        <end position="28"/>
    </location>
</feature>
<proteinExistence type="predicted"/>
<dbReference type="EMBL" id="SPMZ01000040">
    <property type="protein sequence ID" value="NMQ20222.1"/>
    <property type="molecule type" value="Genomic_DNA"/>
</dbReference>
<feature type="transmembrane region" description="Helical" evidence="8">
    <location>
        <begin position="412"/>
        <end position="430"/>
    </location>
</feature>
<evidence type="ECO:0000313" key="10">
    <source>
        <dbReference type="EMBL" id="NMQ20222.1"/>
    </source>
</evidence>
<dbReference type="InterPro" id="IPR001750">
    <property type="entry name" value="ND/Mrp_TM"/>
</dbReference>
<evidence type="ECO:0000256" key="2">
    <source>
        <dbReference type="ARBA" id="ARBA00022475"/>
    </source>
</evidence>
<dbReference type="PANTHER" id="PTHR42682:SF5">
    <property type="entry name" value="HYDROGENASE-4 COMPONENT F"/>
    <property type="match status" value="1"/>
</dbReference>
<feature type="transmembrane region" description="Helical" evidence="8">
    <location>
        <begin position="129"/>
        <end position="149"/>
    </location>
</feature>
<evidence type="ECO:0000256" key="7">
    <source>
        <dbReference type="RuleBase" id="RU000320"/>
    </source>
</evidence>
<comment type="caution">
    <text evidence="10">The sequence shown here is derived from an EMBL/GenBank/DDBJ whole genome shotgun (WGS) entry which is preliminary data.</text>
</comment>
<evidence type="ECO:0000259" key="9">
    <source>
        <dbReference type="Pfam" id="PF00361"/>
    </source>
</evidence>
<dbReference type="RefSeq" id="WP_169249482.1">
    <property type="nucleotide sequence ID" value="NZ_SPMZ01000040.1"/>
</dbReference>
<keyword evidence="11" id="KW-1185">Reference proteome</keyword>
<accession>A0ABX1TNE4</accession>
<feature type="transmembrane region" description="Helical" evidence="8">
    <location>
        <begin position="450"/>
        <end position="469"/>
    </location>
</feature>
<feature type="transmembrane region" description="Helical" evidence="8">
    <location>
        <begin position="275"/>
        <end position="297"/>
    </location>
</feature>
<keyword evidence="5" id="KW-0560">Oxidoreductase</keyword>
<evidence type="ECO:0000256" key="8">
    <source>
        <dbReference type="SAM" id="Phobius"/>
    </source>
</evidence>
<dbReference type="InterPro" id="IPR052175">
    <property type="entry name" value="ComplexI-like_HydComp"/>
</dbReference>
<gene>
    <name evidence="10" type="ORF">E4P82_14045</name>
</gene>
<evidence type="ECO:0000256" key="6">
    <source>
        <dbReference type="ARBA" id="ARBA00023136"/>
    </source>
</evidence>
<feature type="transmembrane region" description="Helical" evidence="8">
    <location>
        <begin position="209"/>
        <end position="234"/>
    </location>
</feature>
<dbReference type="InterPro" id="IPR003918">
    <property type="entry name" value="NADH_UbQ_OxRdtase"/>
</dbReference>
<dbReference type="PRINTS" id="PR01437">
    <property type="entry name" value="NUOXDRDTASE4"/>
</dbReference>
<feature type="transmembrane region" description="Helical" evidence="8">
    <location>
        <begin position="246"/>
        <end position="263"/>
    </location>
</feature>
<keyword evidence="4 8" id="KW-1133">Transmembrane helix</keyword>
<feature type="transmembrane region" description="Helical" evidence="8">
    <location>
        <begin position="317"/>
        <end position="339"/>
    </location>
</feature>
<feature type="transmembrane region" description="Helical" evidence="8">
    <location>
        <begin position="376"/>
        <end position="400"/>
    </location>
</feature>
<sequence length="485" mass="51807">MSGADLGLMAMATLLGVPAIAALVLVLVSGYRFGARLNVGAALLCLLAAAALFQARPEANLYLRVDDFNIYLIALNNWVSFTTSVFSAGYIAHELETGRLTPAYLRFYHAMYQALLFAMNLALLANNIGLLWVAIELATLVTVLMVGLYRTHAALEAAWKYFILGSLGIALALFGTILVYLAAQPAIGQGLPAMAWDRLLAHADAFDPALLNLAFIFLLLGYGTKAGLVPLHAWLPDAHAEGPTPISAVLSGLLLNVALYAVLRFKMLMSANPSALAPGPLMVGLGLLSLLFAGLMLYRRGDIKRLFAYSSIEHMGIITFAFGMGGPLANFAGLLHMTLHSLTKSAIFFTVGHISQVKGTQRISTIRGLTVTHPTLGWGLVAGVIAIAGMPPFGVFMSEFLVVSSTFARQPLLALPLVVGLLLAFGTLLWRLHGVAFGQPDNAAFVPVRASTLPTTVHLLLVLVAGFWLPEPLVAWFRHVAVLLG</sequence>